<dbReference type="eggNOG" id="COG5301">
    <property type="taxonomic scope" value="Bacteria"/>
</dbReference>
<name>D3V0E0_XENBS</name>
<dbReference type="InterPro" id="IPR051934">
    <property type="entry name" value="Phage_Tail_Fiber_Structural"/>
</dbReference>
<dbReference type="KEGG" id="xbo:XBJ1_1381"/>
<dbReference type="Pfam" id="PF07484">
    <property type="entry name" value="Collar"/>
    <property type="match status" value="1"/>
</dbReference>
<dbReference type="InterPro" id="IPR022225">
    <property type="entry name" value="Phage_tail_fibre_N"/>
</dbReference>
<gene>
    <name evidence="6" type="ordered locus">XBJ1_1381</name>
</gene>
<feature type="compositionally biased region" description="Low complexity" evidence="3">
    <location>
        <begin position="313"/>
        <end position="322"/>
    </location>
</feature>
<evidence type="ECO:0000313" key="6">
    <source>
        <dbReference type="EMBL" id="CBJ80514.1"/>
    </source>
</evidence>
<dbReference type="EMBL" id="FN667741">
    <property type="protein sequence ID" value="CBJ80514.1"/>
    <property type="molecule type" value="Genomic_DNA"/>
</dbReference>
<evidence type="ECO:0000259" key="4">
    <source>
        <dbReference type="Pfam" id="PF07484"/>
    </source>
</evidence>
<protein>
    <submittedName>
        <fullName evidence="6">E14 prophage putative tail fiber protein (Modular protein)</fullName>
    </submittedName>
</protein>
<dbReference type="InterPro" id="IPR005068">
    <property type="entry name" value="Phage_lambda_Stf-r2"/>
</dbReference>
<dbReference type="Proteomes" id="UP000002045">
    <property type="component" value="Chromosome"/>
</dbReference>
<dbReference type="HOGENOM" id="CLU_329265_0_0_6"/>
<dbReference type="GO" id="GO:0019062">
    <property type="term" value="P:virion attachment to host cell"/>
    <property type="evidence" value="ECO:0007669"/>
    <property type="project" value="InterPro"/>
</dbReference>
<evidence type="ECO:0000313" key="7">
    <source>
        <dbReference type="Proteomes" id="UP000002045"/>
    </source>
</evidence>
<dbReference type="InterPro" id="IPR011083">
    <property type="entry name" value="Phage_tail_collar_dom"/>
</dbReference>
<dbReference type="eggNOG" id="COG2911">
    <property type="taxonomic scope" value="Bacteria"/>
</dbReference>
<evidence type="ECO:0000256" key="3">
    <source>
        <dbReference type="SAM" id="MobiDB-lite"/>
    </source>
</evidence>
<evidence type="ECO:0000256" key="2">
    <source>
        <dbReference type="ARBA" id="ARBA00022581"/>
    </source>
</evidence>
<keyword evidence="2" id="KW-0945">Host-virus interaction</keyword>
<sequence length="872" mass="96115">MSTKYFALLTQLGADKLANAAALGTKIEITHMAVGDGGGSLPTPDTKQTKLINEKRRAAINTLSIDPKNTNQIISEQVIPESEGGWWIREIGLFDKDGILIAVGNCAESYKPQLQEGSGRTQTIRMILIVSSTESVTLKVDPSVVLATREYVDDSIQKHSNSRNHPDATLKEKGFVILSSAVDNNSETHAATPKAVKAAYDFANAANNNANGRVPSGRKVNGKALSEDIHLKASDVDAYNKTETDARVNDAKAQAKAANDNADGRVPAGRKVNGKALNADIALNSGDVGAYSKGETDTRVDEAKALANTANQNAANANNNANTRLEKNQNGADIPNKPKFVENLGLAETKNQAQDAVPNSRKVNGKTLTGDVTLSAEDVQGEPRFNQTIDLTGLSSDRYYPVWWKFPFNERGANSWLTIHRNYAENRENKNPFGKDVTHLAGLEVQIEGSDTLWGGDAQYLNIKRINQRYRNTVKKIQYGMMSIARSVDGKYPLYYDWKSGDITECRVYSGCYLRGGLTYHVTSNFNNLDYSRKEDEVEIWHGVSDSDKREIKWTVKSYAIDDPLLGKDYDDTVLPYAHDYSETINLAKNAYPITGGRLNGELVASNVVISQGDGRQHFSLRDNDGQTRAWIYKDKGGDGIHINNGYDGGGEWILNKSGEMYCPGTISSYLEHTIRHAGYGRINYVHQNTGDYIFLETTEDGKGIYFVQRNKDHNNQWVLRFPQKDGVVATTDDIASTNNIPVGIPLPWPQETPPPGYLICNGESFDKAKCPQLALAYPSGVLPDLRGEFIRGLDAGRNVDSGRKALSWQADEFRSHNHEFEAIRNETGNSVWADFFGTGSDFGRKKYPVSNSGGKETRPRNVAFLYIVRAA</sequence>
<dbReference type="SUPFAM" id="SSF88874">
    <property type="entry name" value="Receptor-binding domain of short tail fibre protein gp12"/>
    <property type="match status" value="1"/>
</dbReference>
<reference evidence="6" key="1">
    <citation type="journal article" date="2011" name="PLoS ONE">
        <title>The entomopathogenic bacterial endosymbionts xenorhabdus and photorhabdus: convergent lifestyles from divergent genomes.</title>
        <authorList>
            <person name="Chaston J.M."/>
            <person name="Suen G."/>
            <person name="Tucker S.L."/>
            <person name="Andersen A.W."/>
            <person name="Bhasin A."/>
            <person name="Bode E."/>
            <person name="Bode H.B."/>
            <person name="Brachmann A.O."/>
            <person name="Cowles C.E."/>
            <person name="Cowles K.N."/>
            <person name="Darby C."/>
            <person name="de Leon L."/>
            <person name="Drace K."/>
            <person name="Du Z."/>
            <person name="Givaudan A."/>
            <person name="Herbert Tran E.E."/>
            <person name="Jewell K.A."/>
            <person name="Knack J.J."/>
            <person name="Krasomil-Osterfeld K.C."/>
            <person name="Kukor R."/>
            <person name="Lanois A."/>
            <person name="Latreille P."/>
            <person name="Leimgruber N.K."/>
            <person name="Lipke C.M."/>
            <person name="Liu R."/>
            <person name="Lu X."/>
            <person name="Martens E.C."/>
            <person name="Marri P.R."/>
            <person name="Medigue C."/>
            <person name="Menard M.L."/>
            <person name="Miller N.M."/>
            <person name="Morales-Soto N."/>
            <person name="Norton S."/>
            <person name="Ogier J.C."/>
            <person name="Orchard S.S."/>
            <person name="Park D."/>
            <person name="Park Y."/>
            <person name="Qurollo B.A."/>
            <person name="Sugar D.R."/>
            <person name="Richards G.R."/>
            <person name="Rouy Z."/>
            <person name="Slominski B."/>
            <person name="Slominski K."/>
            <person name="Snyder H."/>
            <person name="Tjaden B.C."/>
            <person name="van der Hoeven R."/>
            <person name="Welch R.D."/>
            <person name="Wheeler C."/>
            <person name="Xiang B."/>
            <person name="Barbazuk B."/>
            <person name="Gaudriault S."/>
            <person name="Goodner B."/>
            <person name="Slater S.C."/>
            <person name="Forst S."/>
            <person name="Goldman B.S."/>
            <person name="Goodrich-Blair H."/>
        </authorList>
    </citation>
    <scope>NUCLEOTIDE SEQUENCE [LARGE SCALE GENOMIC DNA]</scope>
    <source>
        <strain evidence="6">SS-2004</strain>
    </source>
</reference>
<evidence type="ECO:0000256" key="1">
    <source>
        <dbReference type="ARBA" id="ARBA00004328"/>
    </source>
</evidence>
<dbReference type="GO" id="GO:0046718">
    <property type="term" value="P:symbiont entry into host cell"/>
    <property type="evidence" value="ECO:0007669"/>
    <property type="project" value="InterPro"/>
</dbReference>
<organism evidence="6 7">
    <name type="scientific">Xenorhabdus bovienii (strain SS-2004)</name>
    <name type="common">Xenorhabdus nematophila subsp. bovienii</name>
    <dbReference type="NCBI Taxonomy" id="406818"/>
    <lineage>
        <taxon>Bacteria</taxon>
        <taxon>Pseudomonadati</taxon>
        <taxon>Pseudomonadota</taxon>
        <taxon>Gammaproteobacteria</taxon>
        <taxon>Enterobacterales</taxon>
        <taxon>Morganellaceae</taxon>
        <taxon>Xenorhabdus</taxon>
    </lineage>
</organism>
<feature type="region of interest" description="Disordered" evidence="3">
    <location>
        <begin position="313"/>
        <end position="336"/>
    </location>
</feature>
<dbReference type="PANTHER" id="PTHR35191:SF1">
    <property type="entry name" value="PROPHAGE SIDE TAIL FIBER PROTEIN HOMOLOG STFQ-RELATED"/>
    <property type="match status" value="1"/>
</dbReference>
<dbReference type="InterPro" id="IPR037053">
    <property type="entry name" value="Phage_tail_collar_dom_sf"/>
</dbReference>
<dbReference type="Pfam" id="PF12571">
    <property type="entry name" value="Phage_tail_fib"/>
    <property type="match status" value="1"/>
</dbReference>
<feature type="domain" description="Phage tail fibre protein N-terminal" evidence="5">
    <location>
        <begin position="1"/>
        <end position="149"/>
    </location>
</feature>
<dbReference type="STRING" id="406818.XBJ1_1381"/>
<accession>D3V0E0</accession>
<feature type="domain" description="Phage tail collar" evidence="4">
    <location>
        <begin position="744"/>
        <end position="791"/>
    </location>
</feature>
<dbReference type="Gene3D" id="3.90.1340.10">
    <property type="entry name" value="Phage tail collar domain"/>
    <property type="match status" value="1"/>
</dbReference>
<comment type="subcellular location">
    <subcellularLocation>
        <location evidence="1">Virion</location>
    </subcellularLocation>
</comment>
<dbReference type="AlphaFoldDB" id="D3V0E0"/>
<dbReference type="PANTHER" id="PTHR35191">
    <property type="entry name" value="PROPHAGE SIDE TAIL FIBER PROTEIN HOMOLOG STFQ-RELATED"/>
    <property type="match status" value="1"/>
</dbReference>
<evidence type="ECO:0000259" key="5">
    <source>
        <dbReference type="Pfam" id="PF12571"/>
    </source>
</evidence>
<proteinExistence type="predicted"/>
<dbReference type="Pfam" id="PF03406">
    <property type="entry name" value="Phage_fiber_2"/>
    <property type="match status" value="1"/>
</dbReference>